<protein>
    <submittedName>
        <fullName evidence="1">Uncharacterized protein</fullName>
    </submittedName>
</protein>
<organism evidence="1 2">
    <name type="scientific">Streptomyces celluloflavus</name>
    <dbReference type="NCBI Taxonomy" id="58344"/>
    <lineage>
        <taxon>Bacteria</taxon>
        <taxon>Bacillati</taxon>
        <taxon>Actinomycetota</taxon>
        <taxon>Actinomycetes</taxon>
        <taxon>Kitasatosporales</taxon>
        <taxon>Streptomycetaceae</taxon>
        <taxon>Streptomyces</taxon>
    </lineage>
</organism>
<dbReference type="Proteomes" id="UP001610990">
    <property type="component" value="Unassembled WGS sequence"/>
</dbReference>
<proteinExistence type="predicted"/>
<comment type="caution">
    <text evidence="1">The sequence shown here is derived from an EMBL/GenBank/DDBJ whole genome shotgun (WGS) entry which is preliminary data.</text>
</comment>
<dbReference type="EMBL" id="JBIRGH010000018">
    <property type="protein sequence ID" value="MFH8587732.1"/>
    <property type="molecule type" value="Genomic_DNA"/>
</dbReference>
<gene>
    <name evidence="1" type="ORF">ACH4GP_25590</name>
</gene>
<name>A0ABW7RI22_9ACTN</name>
<evidence type="ECO:0000313" key="2">
    <source>
        <dbReference type="Proteomes" id="UP001610990"/>
    </source>
</evidence>
<dbReference type="RefSeq" id="WP_397674724.1">
    <property type="nucleotide sequence ID" value="NZ_JBIRGH010000018.1"/>
</dbReference>
<sequence length="257" mass="28795">MARKEPPTAGPLPGGAHTGLPAWAVEPVARVAEVFAGLAAPAEEQGCRYCYTEDEIALLRRPDVPLPDGLVGSVMREVPDHWLDQTAVLRRALPQFVALLARGEFNGFEMEGSKLIQAGFWDWPREQTEAVMGFFDVLWRAALRETPPPMDAWELLASCAVVSGSFTPWLRRWAAELGSPVADQRLCEVLERHQDRLLRDEEVCGWWATERYGPEPTAEVRDWFAVHGAAVLDARGYDAWADRIRALDLPLWARPEL</sequence>
<accession>A0ABW7RI22</accession>
<keyword evidence="2" id="KW-1185">Reference proteome</keyword>
<evidence type="ECO:0000313" key="1">
    <source>
        <dbReference type="EMBL" id="MFH8587732.1"/>
    </source>
</evidence>
<reference evidence="1 2" key="1">
    <citation type="submission" date="2024-10" db="EMBL/GenBank/DDBJ databases">
        <title>The Natural Products Discovery Center: Release of the First 8490 Sequenced Strains for Exploring Actinobacteria Biosynthetic Diversity.</title>
        <authorList>
            <person name="Kalkreuter E."/>
            <person name="Kautsar S.A."/>
            <person name="Yang D."/>
            <person name="Bader C.D."/>
            <person name="Teijaro C.N."/>
            <person name="Fluegel L."/>
            <person name="Davis C.M."/>
            <person name="Simpson J.R."/>
            <person name="Lauterbach L."/>
            <person name="Steele A.D."/>
            <person name="Gui C."/>
            <person name="Meng S."/>
            <person name="Li G."/>
            <person name="Viehrig K."/>
            <person name="Ye F."/>
            <person name="Su P."/>
            <person name="Kiefer A.F."/>
            <person name="Nichols A."/>
            <person name="Cepeda A.J."/>
            <person name="Yan W."/>
            <person name="Fan B."/>
            <person name="Jiang Y."/>
            <person name="Adhikari A."/>
            <person name="Zheng C.-J."/>
            <person name="Schuster L."/>
            <person name="Cowan T.M."/>
            <person name="Smanski M.J."/>
            <person name="Chevrette M.G."/>
            <person name="De Carvalho L.P.S."/>
            <person name="Shen B."/>
        </authorList>
    </citation>
    <scope>NUCLEOTIDE SEQUENCE [LARGE SCALE GENOMIC DNA]</scope>
    <source>
        <strain evidence="1 2">NPDC018013</strain>
    </source>
</reference>